<keyword evidence="6" id="KW-0175">Coiled coil</keyword>
<evidence type="ECO:0000256" key="3">
    <source>
        <dbReference type="ARBA" id="ARBA00023224"/>
    </source>
</evidence>
<feature type="domain" description="HAMP" evidence="10">
    <location>
        <begin position="320"/>
        <end position="372"/>
    </location>
</feature>
<dbReference type="PROSITE" id="PS51753">
    <property type="entry name" value="HBM"/>
    <property type="match status" value="1"/>
</dbReference>
<sequence length="650" mass="71211">MLKDMRLGLKIGAGFGIILILLSITLGAGIYALRYTNDGIAQYRELAKETILASRLQANMLMVRMNVKDYINNKNPQNLTDYNQYLSSMMDELNQSRQQISHPERASLANQINTEVTNYRSAFDQVIRLMEKRETVGEQQLTPNGQKMDETISKIISRAREDNQQTLIYYASQVQEKMLTGRLFVLKFLQSNSSKDFNIALKNMGQSLMSDIELMDRYIQTDQSRRLFSVFKTAHTDYLRDMQNIYQIIGQRNDIIHGTLNKIGPVIAADAEKIKSSVMSEQEILGPALKNNTTKSIRITVLLSVIAVVLGVAAAYLLTVTITKPIHRAVDAANQLAQGDLTIQIGQTSRDETGLLLNAVQNTANHLKQMMSTISGASAELASASEELAAVTEQTSKGIVQQESETEMVATAMNEMTATVHDVADNAAKAADAARDADQEAKSGASVVGRTIESINALSENVNHSSQKLHEVEQEVLNISKILDVIREIADQTNLLALNAAIEAARAGEQGRGFAVVADEVRSLASRTQDSTCEIQNIIEELQSGTKGTVEAMSQGKEQAKLCVEQAAETTESLHTIIHAISVINDMNIQIASAAEEQSSVAESINENVVNVKQIAEENAVASNQTQSSSNEIARLADQLHQLVAQFKVA</sequence>
<keyword evidence="3 5" id="KW-0807">Transducer</keyword>
<dbReference type="SUPFAM" id="SSF58104">
    <property type="entry name" value="Methyl-accepting chemotaxis protein (MCP) signaling domain"/>
    <property type="match status" value="1"/>
</dbReference>
<dbReference type="InterPro" id="IPR032255">
    <property type="entry name" value="HBM"/>
</dbReference>
<proteinExistence type="inferred from homology"/>
<dbReference type="STRING" id="1216006.VA7868_03000"/>
<dbReference type="SMART" id="SM00304">
    <property type="entry name" value="HAMP"/>
    <property type="match status" value="1"/>
</dbReference>
<dbReference type="Proteomes" id="UP000184608">
    <property type="component" value="Unassembled WGS sequence"/>
</dbReference>
<keyword evidence="7" id="KW-0472">Membrane</keyword>
<feature type="transmembrane region" description="Helical" evidence="7">
    <location>
        <begin position="12"/>
        <end position="33"/>
    </location>
</feature>
<gene>
    <name evidence="12" type="primary">mcpS_3</name>
    <name evidence="12" type="ORF">VA7868_03000</name>
</gene>
<keyword evidence="7" id="KW-1133">Transmembrane helix</keyword>
<dbReference type="InterPro" id="IPR004089">
    <property type="entry name" value="MCPsignal_dom"/>
</dbReference>
<dbReference type="PANTHER" id="PTHR32089:SF120">
    <property type="entry name" value="METHYL-ACCEPTING CHEMOTAXIS PROTEIN TLPQ"/>
    <property type="match status" value="1"/>
</dbReference>
<evidence type="ECO:0000256" key="7">
    <source>
        <dbReference type="SAM" id="Phobius"/>
    </source>
</evidence>
<dbReference type="FunFam" id="1.10.287.950:FF:000001">
    <property type="entry name" value="Methyl-accepting chemotaxis sensory transducer"/>
    <property type="match status" value="1"/>
</dbReference>
<dbReference type="RefSeq" id="WP_073604619.1">
    <property type="nucleotide sequence ID" value="NZ_FQXZ01000033.1"/>
</dbReference>
<dbReference type="GO" id="GO:0007165">
    <property type="term" value="P:signal transduction"/>
    <property type="evidence" value="ECO:0007669"/>
    <property type="project" value="UniProtKB-KW"/>
</dbReference>
<evidence type="ECO:0000256" key="6">
    <source>
        <dbReference type="SAM" id="Coils"/>
    </source>
</evidence>
<keyword evidence="7" id="KW-0812">Transmembrane</keyword>
<dbReference type="Pfam" id="PF00672">
    <property type="entry name" value="HAMP"/>
    <property type="match status" value="1"/>
</dbReference>
<organism evidence="12 13">
    <name type="scientific">Vibrio aerogenes CECT 7868</name>
    <dbReference type="NCBI Taxonomy" id="1216006"/>
    <lineage>
        <taxon>Bacteria</taxon>
        <taxon>Pseudomonadati</taxon>
        <taxon>Pseudomonadota</taxon>
        <taxon>Gammaproteobacteria</taxon>
        <taxon>Vibrionales</taxon>
        <taxon>Vibrionaceae</taxon>
        <taxon>Vibrio</taxon>
    </lineage>
</organism>
<evidence type="ECO:0000313" key="12">
    <source>
        <dbReference type="EMBL" id="SHI25921.1"/>
    </source>
</evidence>
<comment type="subcellular location">
    <subcellularLocation>
        <location evidence="1">Cell inner membrane</location>
        <topology evidence="1">Multi-pass membrane protein</topology>
    </subcellularLocation>
</comment>
<keyword evidence="13" id="KW-1185">Reference proteome</keyword>
<dbReference type="Gene3D" id="1.10.287.950">
    <property type="entry name" value="Methyl-accepting chemotaxis protein"/>
    <property type="match status" value="1"/>
</dbReference>
<dbReference type="PROSITE" id="PS50111">
    <property type="entry name" value="CHEMOTAXIS_TRANSDUC_2"/>
    <property type="match status" value="1"/>
</dbReference>
<evidence type="ECO:0000256" key="1">
    <source>
        <dbReference type="ARBA" id="ARBA00004429"/>
    </source>
</evidence>
<keyword evidence="2" id="KW-0997">Cell inner membrane</keyword>
<accession>A0A1M5ZNZ4</accession>
<evidence type="ECO:0000259" key="10">
    <source>
        <dbReference type="PROSITE" id="PS50885"/>
    </source>
</evidence>
<dbReference type="GO" id="GO:0006935">
    <property type="term" value="P:chemotaxis"/>
    <property type="evidence" value="ECO:0007669"/>
    <property type="project" value="UniProtKB-ARBA"/>
</dbReference>
<dbReference type="EMBL" id="FQXZ01000033">
    <property type="protein sequence ID" value="SHI25921.1"/>
    <property type="molecule type" value="Genomic_DNA"/>
</dbReference>
<evidence type="ECO:0000259" key="8">
    <source>
        <dbReference type="PROSITE" id="PS50111"/>
    </source>
</evidence>
<dbReference type="Gene3D" id="1.20.1440.210">
    <property type="match status" value="1"/>
</dbReference>
<evidence type="ECO:0000259" key="11">
    <source>
        <dbReference type="PROSITE" id="PS51753"/>
    </source>
</evidence>
<comment type="similarity">
    <text evidence="4">Belongs to the methyl-accepting chemotaxis (MCP) protein family.</text>
</comment>
<name>A0A1M5ZNZ4_9VIBR</name>
<dbReference type="SMART" id="SM01358">
    <property type="entry name" value="HBM"/>
    <property type="match status" value="1"/>
</dbReference>
<dbReference type="CDD" id="cd11386">
    <property type="entry name" value="MCP_signal"/>
    <property type="match status" value="1"/>
</dbReference>
<dbReference type="SMART" id="SM00283">
    <property type="entry name" value="MA"/>
    <property type="match status" value="1"/>
</dbReference>
<keyword evidence="2" id="KW-1003">Cell membrane</keyword>
<evidence type="ECO:0000256" key="4">
    <source>
        <dbReference type="ARBA" id="ARBA00029447"/>
    </source>
</evidence>
<evidence type="ECO:0000256" key="5">
    <source>
        <dbReference type="PROSITE-ProRule" id="PRU00284"/>
    </source>
</evidence>
<dbReference type="AlphaFoldDB" id="A0A1M5ZNZ4"/>
<dbReference type="PANTHER" id="PTHR32089">
    <property type="entry name" value="METHYL-ACCEPTING CHEMOTAXIS PROTEIN MCPB"/>
    <property type="match status" value="1"/>
</dbReference>
<dbReference type="PROSITE" id="PS50885">
    <property type="entry name" value="HAMP"/>
    <property type="match status" value="1"/>
</dbReference>
<feature type="domain" description="HBM" evidence="11">
    <location>
        <begin position="45"/>
        <end position="286"/>
    </location>
</feature>
<evidence type="ECO:0000256" key="2">
    <source>
        <dbReference type="ARBA" id="ARBA00022519"/>
    </source>
</evidence>
<dbReference type="GO" id="GO:0005886">
    <property type="term" value="C:plasma membrane"/>
    <property type="evidence" value="ECO:0007669"/>
    <property type="project" value="UniProtKB-SubCell"/>
</dbReference>
<protein>
    <submittedName>
        <fullName evidence="12">Methyl-accepting chemotaxis protein McpS</fullName>
    </submittedName>
</protein>
<evidence type="ECO:0000313" key="13">
    <source>
        <dbReference type="Proteomes" id="UP000184608"/>
    </source>
</evidence>
<feature type="domain" description="Methyl-accepting transducer" evidence="8">
    <location>
        <begin position="377"/>
        <end position="613"/>
    </location>
</feature>
<dbReference type="Pfam" id="PF00015">
    <property type="entry name" value="MCPsignal"/>
    <property type="match status" value="1"/>
</dbReference>
<dbReference type="OrthoDB" id="9795078at2"/>
<dbReference type="PROSITE" id="PS50192">
    <property type="entry name" value="T_SNARE"/>
    <property type="match status" value="1"/>
</dbReference>
<dbReference type="InterPro" id="IPR000727">
    <property type="entry name" value="T_SNARE_dom"/>
</dbReference>
<dbReference type="CDD" id="cd06225">
    <property type="entry name" value="HAMP"/>
    <property type="match status" value="1"/>
</dbReference>
<evidence type="ECO:0000259" key="9">
    <source>
        <dbReference type="PROSITE" id="PS50192"/>
    </source>
</evidence>
<reference evidence="12 13" key="1">
    <citation type="submission" date="2016-11" db="EMBL/GenBank/DDBJ databases">
        <authorList>
            <person name="Jaros S."/>
            <person name="Januszkiewicz K."/>
            <person name="Wedrychowicz H."/>
        </authorList>
    </citation>
    <scope>NUCLEOTIDE SEQUENCE [LARGE SCALE GENOMIC DNA]</scope>
    <source>
        <strain evidence="12 13">CECT 7868</strain>
    </source>
</reference>
<dbReference type="InterPro" id="IPR003660">
    <property type="entry name" value="HAMP_dom"/>
</dbReference>
<feature type="domain" description="T-SNARE coiled-coil homology" evidence="9">
    <location>
        <begin position="564"/>
        <end position="609"/>
    </location>
</feature>
<feature type="coiled-coil region" evidence="6">
    <location>
        <begin position="367"/>
        <end position="394"/>
    </location>
</feature>
<feature type="transmembrane region" description="Helical" evidence="7">
    <location>
        <begin position="299"/>
        <end position="318"/>
    </location>
</feature>